<protein>
    <recommendedName>
        <fullName evidence="1">KIB1-4 beta-propeller domain-containing protein</fullName>
    </recommendedName>
</protein>
<dbReference type="InterPro" id="IPR036047">
    <property type="entry name" value="F-box-like_dom_sf"/>
</dbReference>
<feature type="domain" description="KIB1-4 beta-propeller" evidence="1">
    <location>
        <begin position="93"/>
        <end position="287"/>
    </location>
</feature>
<dbReference type="STRING" id="4540.A0A3L6QE37"/>
<reference evidence="3" key="1">
    <citation type="journal article" date="2019" name="Nat. Commun.">
        <title>The genome of broomcorn millet.</title>
        <authorList>
            <person name="Zou C."/>
            <person name="Miki D."/>
            <person name="Li D."/>
            <person name="Tang Q."/>
            <person name="Xiao L."/>
            <person name="Rajput S."/>
            <person name="Deng P."/>
            <person name="Jia W."/>
            <person name="Huang R."/>
            <person name="Zhang M."/>
            <person name="Sun Y."/>
            <person name="Hu J."/>
            <person name="Fu X."/>
            <person name="Schnable P.S."/>
            <person name="Li F."/>
            <person name="Zhang H."/>
            <person name="Feng B."/>
            <person name="Zhu X."/>
            <person name="Liu R."/>
            <person name="Schnable J.C."/>
            <person name="Zhu J.-K."/>
            <person name="Zhang H."/>
        </authorList>
    </citation>
    <scope>NUCLEOTIDE SEQUENCE [LARGE SCALE GENOMIC DNA]</scope>
</reference>
<dbReference type="Proteomes" id="UP000275267">
    <property type="component" value="Unassembled WGS sequence"/>
</dbReference>
<proteinExistence type="predicted"/>
<gene>
    <name evidence="2" type="ORF">C2845_PM12G22990</name>
</gene>
<dbReference type="PANTHER" id="PTHR44259">
    <property type="entry name" value="OS07G0183000 PROTEIN-RELATED"/>
    <property type="match status" value="1"/>
</dbReference>
<comment type="caution">
    <text evidence="2">The sequence shown here is derived from an EMBL/GenBank/DDBJ whole genome shotgun (WGS) entry which is preliminary data.</text>
</comment>
<keyword evidence="3" id="KW-1185">Reference proteome</keyword>
<dbReference type="EMBL" id="PQIB02000012">
    <property type="protein sequence ID" value="RLM78599.1"/>
    <property type="molecule type" value="Genomic_DNA"/>
</dbReference>
<dbReference type="AlphaFoldDB" id="A0A3L6QE37"/>
<evidence type="ECO:0000313" key="3">
    <source>
        <dbReference type="Proteomes" id="UP000275267"/>
    </source>
</evidence>
<organism evidence="2 3">
    <name type="scientific">Panicum miliaceum</name>
    <name type="common">Proso millet</name>
    <name type="synonym">Broomcorn millet</name>
    <dbReference type="NCBI Taxonomy" id="4540"/>
    <lineage>
        <taxon>Eukaryota</taxon>
        <taxon>Viridiplantae</taxon>
        <taxon>Streptophyta</taxon>
        <taxon>Embryophyta</taxon>
        <taxon>Tracheophyta</taxon>
        <taxon>Spermatophyta</taxon>
        <taxon>Magnoliopsida</taxon>
        <taxon>Liliopsida</taxon>
        <taxon>Poales</taxon>
        <taxon>Poaceae</taxon>
        <taxon>PACMAD clade</taxon>
        <taxon>Panicoideae</taxon>
        <taxon>Panicodae</taxon>
        <taxon>Paniceae</taxon>
        <taxon>Panicinae</taxon>
        <taxon>Panicum</taxon>
        <taxon>Panicum sect. Panicum</taxon>
    </lineage>
</organism>
<dbReference type="OrthoDB" id="743494at2759"/>
<dbReference type="Pfam" id="PF03478">
    <property type="entry name" value="Beta-prop_KIB1-4"/>
    <property type="match status" value="1"/>
</dbReference>
<name>A0A3L6QE37_PANMI</name>
<dbReference type="InterPro" id="IPR050942">
    <property type="entry name" value="F-box_BR-signaling"/>
</dbReference>
<evidence type="ECO:0000259" key="1">
    <source>
        <dbReference type="Pfam" id="PF03478"/>
    </source>
</evidence>
<dbReference type="SUPFAM" id="SSF81383">
    <property type="entry name" value="F-box domain"/>
    <property type="match status" value="1"/>
</dbReference>
<evidence type="ECO:0000313" key="2">
    <source>
        <dbReference type="EMBL" id="RLM78599.1"/>
    </source>
</evidence>
<sequence length="288" mass="32256">MPVLTEDKWSQLPPELLHLICRKLSDTGNFIQFHAVCTSWQDGAPYLIHLHSSLGFSSIVGPSSKLDDTSASTAIALVYNLAIVEGHVIAIVDLAKTMLYKPFTSEIQALRPAPYKPWLDGVFHVVCDGDMGCMVVNTCTITRHFAYCRLGVDAGWNIFDERKDMSHNTYNGGRFFVNTVNKRTLIIDADTRDVETIVPAPSKENFTTTLGDYQVPSHGKILRALQYPRDDNQAASASDYYFNVYQLDMPDDKTARWRKIETIGNAVLFFDYHGHGFSLEPNDAAGLR</sequence>
<dbReference type="InterPro" id="IPR005174">
    <property type="entry name" value="KIB1-4_b-propeller"/>
</dbReference>
<accession>A0A3L6QE37</accession>